<feature type="transmembrane region" description="Helical" evidence="1">
    <location>
        <begin position="281"/>
        <end position="302"/>
    </location>
</feature>
<gene>
    <name evidence="2" type="ORF">GM921_06715</name>
</gene>
<dbReference type="AlphaFoldDB" id="A0A923IWH2"/>
<keyword evidence="1" id="KW-1133">Transmembrane helix</keyword>
<keyword evidence="1" id="KW-0812">Transmembrane</keyword>
<reference evidence="2" key="1">
    <citation type="submission" date="2019-11" db="EMBL/GenBank/DDBJ databases">
        <title>Description of Pedobacter sp. LMG 31464T.</title>
        <authorList>
            <person name="Carlier A."/>
            <person name="Qi S."/>
            <person name="Vandamme P."/>
        </authorList>
    </citation>
    <scope>NUCLEOTIDE SEQUENCE</scope>
    <source>
        <strain evidence="2">LMG 31464</strain>
    </source>
</reference>
<evidence type="ECO:0000313" key="2">
    <source>
        <dbReference type="EMBL" id="MBB2145167.1"/>
    </source>
</evidence>
<protein>
    <submittedName>
        <fullName evidence="2">Uncharacterized protein</fullName>
    </submittedName>
</protein>
<feature type="transmembrane region" description="Helical" evidence="1">
    <location>
        <begin position="255"/>
        <end position="275"/>
    </location>
</feature>
<keyword evidence="1" id="KW-0472">Membrane</keyword>
<evidence type="ECO:0000313" key="3">
    <source>
        <dbReference type="Proteomes" id="UP000601055"/>
    </source>
</evidence>
<dbReference type="RefSeq" id="WP_182921826.1">
    <property type="nucleotide sequence ID" value="NZ_WNXD01000001.1"/>
</dbReference>
<keyword evidence="3" id="KW-1185">Reference proteome</keyword>
<dbReference type="Proteomes" id="UP000601055">
    <property type="component" value="Unassembled WGS sequence"/>
</dbReference>
<accession>A0A923IWH2</accession>
<organism evidence="2 3">
    <name type="scientific">Pedobacter planticolens</name>
    <dbReference type="NCBI Taxonomy" id="2679964"/>
    <lineage>
        <taxon>Bacteria</taxon>
        <taxon>Pseudomonadati</taxon>
        <taxon>Bacteroidota</taxon>
        <taxon>Sphingobacteriia</taxon>
        <taxon>Sphingobacteriales</taxon>
        <taxon>Sphingobacteriaceae</taxon>
        <taxon>Pedobacter</taxon>
    </lineage>
</organism>
<proteinExistence type="predicted"/>
<name>A0A923IWH2_9SPHI</name>
<evidence type="ECO:0000256" key="1">
    <source>
        <dbReference type="SAM" id="Phobius"/>
    </source>
</evidence>
<sequence>MIQKFTPIQKERVERLENQLEIAASKGDVNSAKIIILDLQPIFNSTGNTARLMQAKTRLFEANMEQGEVNIAISGLIGIRTIINKHTRTFLEATALLAICYLRMKDLLKAEPLIREVLINDKVISSVTKRAIFRKNMIERFDEEGLLFALKGSVPVQRFDSNEIEHEVSKFIQSNQLEDKYFENIGNVVPNSAKHVLLKVDEFSKKQLPTAERIALPSGKEMLEDKKIGKTLFKSIKRTIYKSICDKDSEVYKGWYTGGLAGITSLITTIVADAFHKLNIGIRTVIVMVSALIIKFGINVYCEHYKPMDIMHMR</sequence>
<comment type="caution">
    <text evidence="2">The sequence shown here is derived from an EMBL/GenBank/DDBJ whole genome shotgun (WGS) entry which is preliminary data.</text>
</comment>
<dbReference type="EMBL" id="WNXD01000001">
    <property type="protein sequence ID" value="MBB2145167.1"/>
    <property type="molecule type" value="Genomic_DNA"/>
</dbReference>